<feature type="domain" description="Ig-like" evidence="6">
    <location>
        <begin position="313"/>
        <end position="400"/>
    </location>
</feature>
<evidence type="ECO:0000256" key="3">
    <source>
        <dbReference type="ARBA" id="ARBA00023157"/>
    </source>
</evidence>
<dbReference type="Gene3D" id="2.60.40.10">
    <property type="entry name" value="Immunoglobulins"/>
    <property type="match status" value="3"/>
</dbReference>
<dbReference type="InterPro" id="IPR051275">
    <property type="entry name" value="Cell_adhesion_signaling"/>
</dbReference>
<reference evidence="7" key="1">
    <citation type="submission" date="2022-11" db="EMBL/GenBank/DDBJ databases">
        <title>Centuries of genome instability and evolution in soft-shell clam transmissible cancer (bioRxiv).</title>
        <authorList>
            <person name="Hart S.F.M."/>
            <person name="Yonemitsu M.A."/>
            <person name="Giersch R.M."/>
            <person name="Beal B.F."/>
            <person name="Arriagada G."/>
            <person name="Davis B.W."/>
            <person name="Ostrander E.A."/>
            <person name="Goff S.P."/>
            <person name="Metzger M.J."/>
        </authorList>
    </citation>
    <scope>NUCLEOTIDE SEQUENCE</scope>
    <source>
        <strain evidence="7">MELC-2E11</strain>
        <tissue evidence="7">Siphon/mantle</tissue>
    </source>
</reference>
<organism evidence="7 8">
    <name type="scientific">Mya arenaria</name>
    <name type="common">Soft-shell clam</name>
    <dbReference type="NCBI Taxonomy" id="6604"/>
    <lineage>
        <taxon>Eukaryota</taxon>
        <taxon>Metazoa</taxon>
        <taxon>Spiralia</taxon>
        <taxon>Lophotrochozoa</taxon>
        <taxon>Mollusca</taxon>
        <taxon>Bivalvia</taxon>
        <taxon>Autobranchia</taxon>
        <taxon>Heteroconchia</taxon>
        <taxon>Euheterodonta</taxon>
        <taxon>Imparidentia</taxon>
        <taxon>Neoheterodontei</taxon>
        <taxon>Myida</taxon>
        <taxon>Myoidea</taxon>
        <taxon>Myidae</taxon>
        <taxon>Mya</taxon>
    </lineage>
</organism>
<evidence type="ECO:0000256" key="2">
    <source>
        <dbReference type="ARBA" id="ARBA00023136"/>
    </source>
</evidence>
<dbReference type="PANTHER" id="PTHR11640:SF31">
    <property type="entry name" value="IRREGULAR CHIASM C-ROUGHEST PROTEIN-RELATED"/>
    <property type="match status" value="1"/>
</dbReference>
<proteinExistence type="predicted"/>
<feature type="domain" description="Ig-like" evidence="6">
    <location>
        <begin position="120"/>
        <end position="230"/>
    </location>
</feature>
<dbReference type="InterPro" id="IPR007110">
    <property type="entry name" value="Ig-like_dom"/>
</dbReference>
<evidence type="ECO:0000256" key="4">
    <source>
        <dbReference type="ARBA" id="ARBA00023180"/>
    </source>
</evidence>
<keyword evidence="8" id="KW-1185">Reference proteome</keyword>
<evidence type="ECO:0000256" key="1">
    <source>
        <dbReference type="ARBA" id="ARBA00004479"/>
    </source>
</evidence>
<evidence type="ECO:0000313" key="7">
    <source>
        <dbReference type="EMBL" id="WAR05768.1"/>
    </source>
</evidence>
<feature type="non-terminal residue" evidence="7">
    <location>
        <position position="1"/>
    </location>
</feature>
<evidence type="ECO:0000313" key="8">
    <source>
        <dbReference type="Proteomes" id="UP001164746"/>
    </source>
</evidence>
<dbReference type="InterPro" id="IPR036179">
    <property type="entry name" value="Ig-like_dom_sf"/>
</dbReference>
<dbReference type="Proteomes" id="UP001164746">
    <property type="component" value="Chromosome 5"/>
</dbReference>
<keyword evidence="3" id="KW-1015">Disulfide bond</keyword>
<dbReference type="PROSITE" id="PS50835">
    <property type="entry name" value="IG_LIKE"/>
    <property type="match status" value="3"/>
</dbReference>
<keyword evidence="5" id="KW-0393">Immunoglobulin domain</keyword>
<dbReference type="Pfam" id="PF08205">
    <property type="entry name" value="C2-set_2"/>
    <property type="match status" value="1"/>
</dbReference>
<comment type="subcellular location">
    <subcellularLocation>
        <location evidence="1">Membrane</location>
        <topology evidence="1">Single-pass type I membrane protein</topology>
    </subcellularLocation>
</comment>
<feature type="domain" description="Ig-like" evidence="6">
    <location>
        <begin position="481"/>
        <end position="550"/>
    </location>
</feature>
<gene>
    <name evidence="7" type="ORF">MAR_021137</name>
</gene>
<protein>
    <submittedName>
        <fullName evidence="7">HMCN1-like protein</fullName>
    </submittedName>
</protein>
<dbReference type="InterPro" id="IPR013162">
    <property type="entry name" value="CD80_C2-set"/>
</dbReference>
<keyword evidence="4" id="KW-0325">Glycoprotein</keyword>
<dbReference type="InterPro" id="IPR013783">
    <property type="entry name" value="Ig-like_fold"/>
</dbReference>
<evidence type="ECO:0000259" key="6">
    <source>
        <dbReference type="PROSITE" id="PS50835"/>
    </source>
</evidence>
<evidence type="ECO:0000256" key="5">
    <source>
        <dbReference type="ARBA" id="ARBA00023319"/>
    </source>
</evidence>
<keyword evidence="2" id="KW-0472">Membrane</keyword>
<accession>A0ABY7EAK2</accession>
<dbReference type="EMBL" id="CP111016">
    <property type="protein sequence ID" value="WAR05768.1"/>
    <property type="molecule type" value="Genomic_DNA"/>
</dbReference>
<sequence length="550" mass="58569">MSEAAMLNLTYTPSPALENSPVTLTCSYTGLQTTETTTRAAWDVKAPNDAFAPKGTIKSSSCTPFGVLDTSLYNFSCGVGYFTWTILNVSRNNDQHVWQSTIGTTVRLYIVNTTLNVQVPITAVSMAAPTDSTVTMNAGDSETFKCRTSGGLPQATIKWFKVTGNTCSQSGTEIKSSVFSPTVSVVEGLKQVESTLTFTATGTDNGLRICCIASNVEGKQHAPTDSPVIEGYASGSKYSMIENSTESLTCISTGGNPLATLTWSCFNGQMSSPSEQGSTVKRVVQWSARRNENARCTCTASHVTRQNQSQNPPSTPIFRVGNTDVGSSISIITNSSQTVECTSFGNPPPASSDFTWRKGTIEMSTHSVLNWPGGIKVGDEGSYTCTVETTMTPSNQSNVAQVATNPPELPTLYLGSRSGPVILGPLTLVVQRSFTLVCDASSKPPANFSWAVGVNTVQGQLLQDMLATKVNTMRTCTANFPENVLIRHESVSGTAIQSEFRVIEGNATKLYCSVQSQPASSFSWSGADIHSLGSNLVYSNTLQAQTGVLS</sequence>
<name>A0ABY7EAK2_MYAAR</name>
<dbReference type="PANTHER" id="PTHR11640">
    <property type="entry name" value="NEPHRIN"/>
    <property type="match status" value="1"/>
</dbReference>
<dbReference type="SUPFAM" id="SSF48726">
    <property type="entry name" value="Immunoglobulin"/>
    <property type="match status" value="3"/>
</dbReference>